<feature type="domain" description="F-box" evidence="1">
    <location>
        <begin position="4"/>
        <end position="50"/>
    </location>
</feature>
<evidence type="ECO:0000313" key="3">
    <source>
        <dbReference type="Proteomes" id="UP000008281"/>
    </source>
</evidence>
<evidence type="ECO:0000313" key="2">
    <source>
        <dbReference type="EMBL" id="EFP08664.1"/>
    </source>
</evidence>
<reference evidence="2" key="1">
    <citation type="submission" date="2007-07" db="EMBL/GenBank/DDBJ databases">
        <title>PCAP assembly of the Caenorhabditis remanei genome.</title>
        <authorList>
            <consortium name="The Caenorhabditis remanei Sequencing Consortium"/>
            <person name="Wilson R.K."/>
        </authorList>
    </citation>
    <scope>NUCLEOTIDE SEQUENCE [LARGE SCALE GENOMIC DNA]</scope>
    <source>
        <strain evidence="2">PB4641</strain>
    </source>
</reference>
<proteinExistence type="predicted"/>
<evidence type="ECO:0000259" key="1">
    <source>
        <dbReference type="PROSITE" id="PS50181"/>
    </source>
</evidence>
<gene>
    <name evidence="2" type="ORF">CRE_30556</name>
</gene>
<name>E3NMQ6_CAERE</name>
<dbReference type="eggNOG" id="ENOG502RT6G">
    <property type="taxonomic scope" value="Eukaryota"/>
</dbReference>
<dbReference type="HOGENOM" id="CLU_028840_6_0_1"/>
<dbReference type="EMBL" id="DS269095">
    <property type="protein sequence ID" value="EFP08664.1"/>
    <property type="molecule type" value="Genomic_DNA"/>
</dbReference>
<keyword evidence="3" id="KW-1185">Reference proteome</keyword>
<dbReference type="PROSITE" id="PS50181">
    <property type="entry name" value="FBOX"/>
    <property type="match status" value="1"/>
</dbReference>
<dbReference type="InterPro" id="IPR001810">
    <property type="entry name" value="F-box_dom"/>
</dbReference>
<protein>
    <recommendedName>
        <fullName evidence="1">F-box domain-containing protein</fullName>
    </recommendedName>
</protein>
<dbReference type="Proteomes" id="UP000008281">
    <property type="component" value="Unassembled WGS sequence"/>
</dbReference>
<accession>E3NMQ6</accession>
<dbReference type="STRING" id="31234.E3NMQ6"/>
<sequence length="294" mass="34672">MSSLFPLLRLPRLVLFEIFKSLNIEEKFKLYICSRKISTHIYNARLYSQKVIVDLDMLYQVIRVCSENYRDSFEIPIYPNFWKRHNSNTQQFSIECRGFLSTIEHLLKIFRCKFSTTIGHYNSDSYQPTISELFNLQVEFKKLAIELNGSEDRILLWKQISKKLELVKDLVIFSGMNQLTPVFTSWPQNIDITNSGWFTLEYVLACTCTRITLDWSHLENKDLEVILKNWKSGGFSNLENLYIGSQNITNNGELIMGINWRELDGMVFQTDDGSKKATFRIRNQWFDMSVNRFE</sequence>
<organism evidence="3">
    <name type="scientific">Caenorhabditis remanei</name>
    <name type="common">Caenorhabditis vulgaris</name>
    <dbReference type="NCBI Taxonomy" id="31234"/>
    <lineage>
        <taxon>Eukaryota</taxon>
        <taxon>Metazoa</taxon>
        <taxon>Ecdysozoa</taxon>
        <taxon>Nematoda</taxon>
        <taxon>Chromadorea</taxon>
        <taxon>Rhabditida</taxon>
        <taxon>Rhabditina</taxon>
        <taxon>Rhabditomorpha</taxon>
        <taxon>Rhabditoidea</taxon>
        <taxon>Rhabditidae</taxon>
        <taxon>Peloderinae</taxon>
        <taxon>Caenorhabditis</taxon>
    </lineage>
</organism>
<dbReference type="AlphaFoldDB" id="E3NMQ6"/>
<dbReference type="Pfam" id="PF07735">
    <property type="entry name" value="FBA_2"/>
    <property type="match status" value="1"/>
</dbReference>
<dbReference type="InterPro" id="IPR012885">
    <property type="entry name" value="F-box_Sdz-33"/>
</dbReference>
<dbReference type="PANTHER" id="PTHR21503">
    <property type="entry name" value="F-BOX-CONTAINING HYPOTHETICAL PROTEIN C.ELEGANS"/>
    <property type="match status" value="1"/>
</dbReference>
<dbReference type="InParanoid" id="E3NMQ6"/>